<evidence type="ECO:0000256" key="4">
    <source>
        <dbReference type="ARBA" id="ARBA00023015"/>
    </source>
</evidence>
<protein>
    <recommendedName>
        <fullName evidence="10">RRM domain-containing protein</fullName>
    </recommendedName>
</protein>
<feature type="compositionally biased region" description="Basic residues" evidence="9">
    <location>
        <begin position="145"/>
        <end position="156"/>
    </location>
</feature>
<feature type="region of interest" description="Disordered" evidence="9">
    <location>
        <begin position="132"/>
        <end position="190"/>
    </location>
</feature>
<feature type="domain" description="RRM" evidence="10">
    <location>
        <begin position="754"/>
        <end position="849"/>
    </location>
</feature>
<evidence type="ECO:0000256" key="7">
    <source>
        <dbReference type="ARBA" id="ARBA00023242"/>
    </source>
</evidence>
<dbReference type="SMART" id="SM00360">
    <property type="entry name" value="RRM"/>
    <property type="match status" value="1"/>
</dbReference>
<evidence type="ECO:0000256" key="2">
    <source>
        <dbReference type="ARBA" id="ARBA00022553"/>
    </source>
</evidence>
<evidence type="ECO:0000313" key="11">
    <source>
        <dbReference type="EMBL" id="KFM68074.1"/>
    </source>
</evidence>
<evidence type="ECO:0000256" key="9">
    <source>
        <dbReference type="SAM" id="MobiDB-lite"/>
    </source>
</evidence>
<keyword evidence="4" id="KW-0805">Transcription regulation</keyword>
<dbReference type="InterPro" id="IPR012677">
    <property type="entry name" value="Nucleotide-bd_a/b_plait_sf"/>
</dbReference>
<evidence type="ECO:0000256" key="8">
    <source>
        <dbReference type="PROSITE-ProRule" id="PRU00176"/>
    </source>
</evidence>
<feature type="region of interest" description="Disordered" evidence="9">
    <location>
        <begin position="656"/>
        <end position="743"/>
    </location>
</feature>
<evidence type="ECO:0000256" key="1">
    <source>
        <dbReference type="ARBA" id="ARBA00004123"/>
    </source>
</evidence>
<feature type="compositionally biased region" description="Low complexity" evidence="9">
    <location>
        <begin position="714"/>
        <end position="735"/>
    </location>
</feature>
<dbReference type="GO" id="GO:0005634">
    <property type="term" value="C:nucleus"/>
    <property type="evidence" value="ECO:0007669"/>
    <property type="project" value="UniProtKB-SubCell"/>
</dbReference>
<sequence length="897" mass="101667">MGHVNDSSMGSENLIPEFGYANFVNETGIIKEIEHLSETFANDFEDSIQYSPDDIGNFDDESIGIPLSPNSNFIDPLVDIDSSAGIPISSSDLVDSFHINDNVEELQKNYLPYNINENIGDAEENISSSAISCESNPIKSSPKPSKSKKHKKKKKSSSVSPILSSVSKKKEFAHPVSEPVNPPPENDNMPIPKLKIKLNVPDPVASLYAPTIADKVKMGRRGQNGKVSECTLRMLMKQHENAQKRNRKLKNNKNYTSKSQVSDNAKSVDIPNSQNKKSVQISSIDKNPSNVENSTSKPDSVYYDDDHNDWFNNQNFETLTDLPPANFMDEHSDFYQNNVNGVHSSCMETSQVKSTFENFDDHLVTNHDAEHFHNTKVKEREQRNSASSADSFQVLGSLDTSFINKLPSTSGFVPANTFSSNVYLNIPLQNSTVSRASGNNHLKNESVSKFETVSMHNSSQVLVSETVSSIEEYSVQDSNDCFESIEVSTPDLKLNLDELRSECLSPPMKSPEYLNTNGRKVNIINSKTENVNVSAPFFSQTSKRLRVKANNSSSPIKDFNEITPSNFLPQKTVRSRDRSSSSSRSSHSADTHYSSSAKSQHSSSLKSRSDHSRSRSRCSSPEPHRIVRYDPKTDTFCDQFGREIRADERQRYLHLKYSHSRSKRSRSRSISHSGSSSSRHRNNSRRRSSRHHRSRSRHQHESRRKHSRSRSRSSGHSYSSSSRNRYRSSSRSSKSYYDRRDEQKEYNKAIEERRVLYVGDIPHGYTTAELRARFSCFGPIEDACIRSKTNRYVEKRYGFVTFKNKADAYDARENGNKGNLTPKFDLNFGGRRLFCNGNYTDLDAKVAESEGGWYAYQSDYYRQQSAEEDDYAAFLRAEQLRRGITENNRSFKLCAKR</sequence>
<reference evidence="11 12" key="1">
    <citation type="submission" date="2013-11" db="EMBL/GenBank/DDBJ databases">
        <title>Genome sequencing of Stegodyphus mimosarum.</title>
        <authorList>
            <person name="Bechsgaard J."/>
        </authorList>
    </citation>
    <scope>NUCLEOTIDE SEQUENCE [LARGE SCALE GENOMIC DNA]</scope>
</reference>
<evidence type="ECO:0000256" key="5">
    <source>
        <dbReference type="ARBA" id="ARBA00023159"/>
    </source>
</evidence>
<evidence type="ECO:0000259" key="10">
    <source>
        <dbReference type="PROSITE" id="PS50102"/>
    </source>
</evidence>
<feature type="compositionally biased region" description="Basic residues" evidence="9">
    <location>
        <begin position="678"/>
        <end position="713"/>
    </location>
</feature>
<dbReference type="PANTHER" id="PTHR15528">
    <property type="entry name" value="PEROXISOME PROLIFERATOR ACTIVATED RECEPTOR GAMMA COACTIVATOR 1 PGC-1 -RELATED"/>
    <property type="match status" value="1"/>
</dbReference>
<dbReference type="GO" id="GO:0045944">
    <property type="term" value="P:positive regulation of transcription by RNA polymerase II"/>
    <property type="evidence" value="ECO:0007669"/>
    <property type="project" value="TreeGrafter"/>
</dbReference>
<keyword evidence="3 8" id="KW-0694">RNA-binding</keyword>
<proteinExistence type="predicted"/>
<dbReference type="GO" id="GO:0003712">
    <property type="term" value="F:transcription coregulator activity"/>
    <property type="evidence" value="ECO:0007669"/>
    <property type="project" value="InterPro"/>
</dbReference>
<dbReference type="AlphaFoldDB" id="A0A087TSI5"/>
<dbReference type="SUPFAM" id="SSF54928">
    <property type="entry name" value="RNA-binding domain, RBD"/>
    <property type="match status" value="1"/>
</dbReference>
<accession>A0A087TSI5</accession>
<feature type="compositionally biased region" description="Basic residues" evidence="9">
    <location>
        <begin position="656"/>
        <end position="669"/>
    </location>
</feature>
<evidence type="ECO:0000313" key="12">
    <source>
        <dbReference type="Proteomes" id="UP000054359"/>
    </source>
</evidence>
<comment type="subcellular location">
    <subcellularLocation>
        <location evidence="1">Nucleus</location>
    </subcellularLocation>
</comment>
<dbReference type="InterPro" id="IPR034605">
    <property type="entry name" value="PGC-1"/>
</dbReference>
<dbReference type="Gene3D" id="3.30.70.330">
    <property type="match status" value="1"/>
</dbReference>
<name>A0A087TSI5_STEMI</name>
<feature type="region of interest" description="Disordered" evidence="9">
    <location>
        <begin position="240"/>
        <end position="301"/>
    </location>
</feature>
<gene>
    <name evidence="11" type="ORF">X975_22886</name>
</gene>
<dbReference type="GO" id="GO:0003723">
    <property type="term" value="F:RNA binding"/>
    <property type="evidence" value="ECO:0007669"/>
    <property type="project" value="UniProtKB-UniRule"/>
</dbReference>
<feature type="non-terminal residue" evidence="11">
    <location>
        <position position="897"/>
    </location>
</feature>
<keyword evidence="12" id="KW-1185">Reference proteome</keyword>
<keyword evidence="7" id="KW-0539">Nucleus</keyword>
<dbReference type="PROSITE" id="PS50102">
    <property type="entry name" value="RRM"/>
    <property type="match status" value="1"/>
</dbReference>
<evidence type="ECO:0000256" key="6">
    <source>
        <dbReference type="ARBA" id="ARBA00023163"/>
    </source>
</evidence>
<dbReference type="InterPro" id="IPR035979">
    <property type="entry name" value="RBD_domain_sf"/>
</dbReference>
<feature type="compositionally biased region" description="Low complexity" evidence="9">
    <location>
        <begin position="580"/>
        <end position="606"/>
    </location>
</feature>
<dbReference type="Pfam" id="PF00076">
    <property type="entry name" value="RRM_1"/>
    <property type="match status" value="1"/>
</dbReference>
<feature type="compositionally biased region" description="Polar residues" evidence="9">
    <location>
        <begin position="255"/>
        <end position="298"/>
    </location>
</feature>
<organism evidence="11 12">
    <name type="scientific">Stegodyphus mimosarum</name>
    <name type="common">African social velvet spider</name>
    <dbReference type="NCBI Taxonomy" id="407821"/>
    <lineage>
        <taxon>Eukaryota</taxon>
        <taxon>Metazoa</taxon>
        <taxon>Ecdysozoa</taxon>
        <taxon>Arthropoda</taxon>
        <taxon>Chelicerata</taxon>
        <taxon>Arachnida</taxon>
        <taxon>Araneae</taxon>
        <taxon>Araneomorphae</taxon>
        <taxon>Entelegynae</taxon>
        <taxon>Eresoidea</taxon>
        <taxon>Eresidae</taxon>
        <taxon>Stegodyphus</taxon>
    </lineage>
</organism>
<dbReference type="STRING" id="407821.A0A087TSI5"/>
<feature type="region of interest" description="Disordered" evidence="9">
    <location>
        <begin position="549"/>
        <end position="630"/>
    </location>
</feature>
<feature type="compositionally biased region" description="Low complexity" evidence="9">
    <location>
        <begin position="157"/>
        <end position="166"/>
    </location>
</feature>
<dbReference type="OrthoDB" id="10047851at2759"/>
<keyword evidence="6" id="KW-0804">Transcription</keyword>
<dbReference type="Proteomes" id="UP000054359">
    <property type="component" value="Unassembled WGS sequence"/>
</dbReference>
<keyword evidence="2" id="KW-0597">Phosphoprotein</keyword>
<evidence type="ECO:0000256" key="3">
    <source>
        <dbReference type="ARBA" id="ARBA00022884"/>
    </source>
</evidence>
<dbReference type="PANTHER" id="PTHR15528:SF11">
    <property type="entry name" value="FI18188P1"/>
    <property type="match status" value="1"/>
</dbReference>
<keyword evidence="5" id="KW-0010">Activator</keyword>
<dbReference type="EMBL" id="KK116543">
    <property type="protein sequence ID" value="KFM68074.1"/>
    <property type="molecule type" value="Genomic_DNA"/>
</dbReference>
<dbReference type="InterPro" id="IPR000504">
    <property type="entry name" value="RRM_dom"/>
</dbReference>